<dbReference type="InterPro" id="IPR039510">
    <property type="entry name" value="Vint_dom"/>
</dbReference>
<gene>
    <name evidence="4" type="ORF">TRFO_01682</name>
</gene>
<reference evidence="4" key="1">
    <citation type="submission" date="2016-10" db="EMBL/GenBank/DDBJ databases">
        <authorList>
            <person name="Benchimol M."/>
            <person name="Almeida L.G."/>
            <person name="Vasconcelos A.T."/>
            <person name="Perreira-Neves A."/>
            <person name="Rosa I.A."/>
            <person name="Tasca T."/>
            <person name="Bogo M.R."/>
            <person name="de Souza W."/>
        </authorList>
    </citation>
    <scope>NUCLEOTIDE SEQUENCE [LARGE SCALE GENOMIC DNA]</scope>
    <source>
        <strain evidence="4">K</strain>
    </source>
</reference>
<dbReference type="GO" id="GO:0016567">
    <property type="term" value="P:protein ubiquitination"/>
    <property type="evidence" value="ECO:0007669"/>
    <property type="project" value="InterPro"/>
</dbReference>
<feature type="domain" description="VWFA" evidence="2">
    <location>
        <begin position="135"/>
        <end position="350"/>
    </location>
</feature>
<comment type="caution">
    <text evidence="4">The sequence shown here is derived from an EMBL/GenBank/DDBJ whole genome shotgun (WGS) entry which is preliminary data.</text>
</comment>
<dbReference type="Gene3D" id="3.40.50.410">
    <property type="entry name" value="von Willebrand factor, type A domain"/>
    <property type="match status" value="1"/>
</dbReference>
<dbReference type="EMBL" id="MLAK01000926">
    <property type="protein sequence ID" value="OHT01103.1"/>
    <property type="molecule type" value="Genomic_DNA"/>
</dbReference>
<dbReference type="GeneID" id="94824952"/>
<dbReference type="InterPro" id="IPR003613">
    <property type="entry name" value="Ubox_domain"/>
</dbReference>
<dbReference type="PROSITE" id="PS50234">
    <property type="entry name" value="VWFA"/>
    <property type="match status" value="1"/>
</dbReference>
<dbReference type="VEuPathDB" id="TrichDB:TRFO_01682"/>
<dbReference type="PANTHER" id="PTHR46573">
    <property type="entry name" value="WD REPEAT, SAM AND U-BOX DOMAIN-CONTAINING PROTEIN 1"/>
    <property type="match status" value="1"/>
</dbReference>
<dbReference type="Gene3D" id="3.30.40.10">
    <property type="entry name" value="Zinc/RING finger domain, C3HC4 (zinc finger)"/>
    <property type="match status" value="1"/>
</dbReference>
<dbReference type="InterPro" id="IPR032838">
    <property type="entry name" value="Vwaint_dom"/>
</dbReference>
<dbReference type="Pfam" id="PF00092">
    <property type="entry name" value="VWA"/>
    <property type="match status" value="1"/>
</dbReference>
<dbReference type="SUPFAM" id="SSF53300">
    <property type="entry name" value="vWA-like"/>
    <property type="match status" value="1"/>
</dbReference>
<sequence length="721" mass="80596">MSKDNETPQEFICPITLEIMKDPVLMPDGQSYERSAIAEELNRNSVSPITKQPMSIDDAKDNVDLKQQIEKYLNKSDDSNDSQDPSKLDVEVSPINNISLAEFKARYTEDPDNHRNYLLHVSVKPEAIENRAPLHLIAMIDVSGSMDCNACQNVADFENIILTRLQLVQHSLKTIIACLSDHDMITLISFSDDAAIVLPSTLTDAAGKVLANQKVEELVTCGCTNIWSALDKGVDQAREHIGEGFNTSLLLFTDGEPNRNPPMGIVPCLREKLSGGVVNFTINSFAFGYAIESELMEEIAEVGNGVFGYCPDCTMVGTIFINFIANMIATVSPLSVLRVKNAVYDVKHKIYIYNGTTTNLMVPLKNVDDLNITLDILTTNQYFVCNDIGPIANSNEHVLFKDQQYRSKLIQLINTHKFGRNCEQAINDIKQLFNELESLTDRSEFLENIMTDLINPSDSCGQIEKSFQKDYYSKWGKYYLRSLLRFHIVEQCGNFKDKSLQLYGGELFHQTRKVANKIFMAIPAPKPIEIPAYGGRGHSRQRGGMPINMARFNDRNAGCFNGDALVSMKNGKEKKVDHLKKGDVLSNGGKVVCVVKTLNQNESKIAKAVKIGNALFTPYHPIKVDGNWIFPIDYAKPELYAVDFWYNLILEGAGSATIGGIEAVTLGHEKKDGVCNHPYFGTNQVLKALMKYDGYNKGEIEINNKLTAKRDPDTNLIIEYY</sequence>
<feature type="coiled-coil region" evidence="1">
    <location>
        <begin position="422"/>
        <end position="449"/>
    </location>
</feature>
<dbReference type="SUPFAM" id="SSF51294">
    <property type="entry name" value="Hedgehog/intein (Hint) domain"/>
    <property type="match status" value="1"/>
</dbReference>
<dbReference type="CDD" id="cd16655">
    <property type="entry name" value="RING-Ubox_WDSUB1-like"/>
    <property type="match status" value="1"/>
</dbReference>
<dbReference type="SMART" id="SM00327">
    <property type="entry name" value="VWA"/>
    <property type="match status" value="1"/>
</dbReference>
<evidence type="ECO:0000313" key="5">
    <source>
        <dbReference type="Proteomes" id="UP000179807"/>
    </source>
</evidence>
<dbReference type="InterPro" id="IPR052085">
    <property type="entry name" value="WD-SAM-U-box"/>
</dbReference>
<dbReference type="InterPro" id="IPR036465">
    <property type="entry name" value="vWFA_dom_sf"/>
</dbReference>
<dbReference type="SMART" id="SM00504">
    <property type="entry name" value="Ubox"/>
    <property type="match status" value="1"/>
</dbReference>
<dbReference type="RefSeq" id="XP_068354239.1">
    <property type="nucleotide sequence ID" value="XM_068490248.1"/>
</dbReference>
<dbReference type="PANTHER" id="PTHR46573:SF1">
    <property type="entry name" value="WD REPEAT, SAM AND U-BOX DOMAIN-CONTAINING PROTEIN 1"/>
    <property type="match status" value="1"/>
</dbReference>
<dbReference type="Pfam" id="PF14624">
    <property type="entry name" value="Vwaint"/>
    <property type="match status" value="1"/>
</dbReference>
<dbReference type="PROSITE" id="PS51698">
    <property type="entry name" value="U_BOX"/>
    <property type="match status" value="1"/>
</dbReference>
<dbReference type="SUPFAM" id="SSF57850">
    <property type="entry name" value="RING/U-box"/>
    <property type="match status" value="1"/>
</dbReference>
<dbReference type="AlphaFoldDB" id="A0A1J4JPL5"/>
<dbReference type="InterPro" id="IPR013083">
    <property type="entry name" value="Znf_RING/FYVE/PHD"/>
</dbReference>
<keyword evidence="1" id="KW-0175">Coiled coil</keyword>
<dbReference type="InterPro" id="IPR036844">
    <property type="entry name" value="Hint_dom_sf"/>
</dbReference>
<dbReference type="Pfam" id="PF14623">
    <property type="entry name" value="Vint"/>
    <property type="match status" value="1"/>
</dbReference>
<dbReference type="GO" id="GO:0004842">
    <property type="term" value="F:ubiquitin-protein transferase activity"/>
    <property type="evidence" value="ECO:0007669"/>
    <property type="project" value="InterPro"/>
</dbReference>
<evidence type="ECO:0000259" key="2">
    <source>
        <dbReference type="PROSITE" id="PS50234"/>
    </source>
</evidence>
<name>A0A1J4JPL5_9EUKA</name>
<evidence type="ECO:0000313" key="4">
    <source>
        <dbReference type="EMBL" id="OHT01103.1"/>
    </source>
</evidence>
<feature type="domain" description="U-box" evidence="3">
    <location>
        <begin position="6"/>
        <end position="79"/>
    </location>
</feature>
<protein>
    <submittedName>
        <fullName evidence="4">von Willebrand factor type A domain containing protein</fullName>
    </submittedName>
</protein>
<keyword evidence="5" id="KW-1185">Reference proteome</keyword>
<evidence type="ECO:0000256" key="1">
    <source>
        <dbReference type="SAM" id="Coils"/>
    </source>
</evidence>
<evidence type="ECO:0000259" key="3">
    <source>
        <dbReference type="PROSITE" id="PS51698"/>
    </source>
</evidence>
<dbReference type="Proteomes" id="UP000179807">
    <property type="component" value="Unassembled WGS sequence"/>
</dbReference>
<proteinExistence type="predicted"/>
<dbReference type="InterPro" id="IPR002035">
    <property type="entry name" value="VWF_A"/>
</dbReference>
<accession>A0A1J4JPL5</accession>
<organism evidence="4 5">
    <name type="scientific">Tritrichomonas foetus</name>
    <dbReference type="NCBI Taxonomy" id="1144522"/>
    <lineage>
        <taxon>Eukaryota</taxon>
        <taxon>Metamonada</taxon>
        <taxon>Parabasalia</taxon>
        <taxon>Tritrichomonadida</taxon>
        <taxon>Tritrichomonadidae</taxon>
        <taxon>Tritrichomonas</taxon>
    </lineage>
</organism>
<dbReference type="OrthoDB" id="299997at2759"/>
<dbReference type="Pfam" id="PF04564">
    <property type="entry name" value="U-box"/>
    <property type="match status" value="1"/>
</dbReference>